<evidence type="ECO:0000256" key="4">
    <source>
        <dbReference type="SAM" id="Phobius"/>
    </source>
</evidence>
<keyword evidence="1" id="KW-0349">Heme</keyword>
<dbReference type="PROSITE" id="PS00191">
    <property type="entry name" value="CYTOCHROME_B5_1"/>
    <property type="match status" value="1"/>
</dbReference>
<dbReference type="GO" id="GO:0006636">
    <property type="term" value="P:unsaturated fatty acid biosynthetic process"/>
    <property type="evidence" value="ECO:0007669"/>
    <property type="project" value="UniProtKB-ARBA"/>
</dbReference>
<keyword evidence="2" id="KW-0479">Metal-binding</keyword>
<dbReference type="EMBL" id="MN739931">
    <property type="protein sequence ID" value="QHT78384.1"/>
    <property type="molecule type" value="Genomic_DNA"/>
</dbReference>
<accession>A0A6C0HD57</accession>
<reference evidence="6" key="1">
    <citation type="journal article" date="2020" name="Nature">
        <title>Giant virus diversity and host interactions through global metagenomics.</title>
        <authorList>
            <person name="Schulz F."/>
            <person name="Roux S."/>
            <person name="Paez-Espino D."/>
            <person name="Jungbluth S."/>
            <person name="Walsh D.A."/>
            <person name="Denef V.J."/>
            <person name="McMahon K.D."/>
            <person name="Konstantinidis K.T."/>
            <person name="Eloe-Fadrosh E.A."/>
            <person name="Kyrpides N.C."/>
            <person name="Woyke T."/>
        </authorList>
    </citation>
    <scope>NUCLEOTIDE SEQUENCE</scope>
    <source>
        <strain evidence="6">GVMAG-M-3300023179-91</strain>
    </source>
</reference>
<evidence type="ECO:0000259" key="5">
    <source>
        <dbReference type="PROSITE" id="PS50255"/>
    </source>
</evidence>
<dbReference type="GO" id="GO:0020037">
    <property type="term" value="F:heme binding"/>
    <property type="evidence" value="ECO:0007669"/>
    <property type="project" value="InterPro"/>
</dbReference>
<dbReference type="InterPro" id="IPR005804">
    <property type="entry name" value="FA_desaturase_dom"/>
</dbReference>
<sequence>MWNINGKVYDLTSYIDNHPGGKDILIQTKGLEDCSALFETYHAFSDKKLIKCILDKYEVKDSEKKDAFHNFSSYNELTERVRKVFPYRTSIKATTSWFILNAINFIIYLPLLYFIINVKTIYIKCLLAIFASFIENSFRFNLLHDSSHYAISIYPRINEFFGNIIQSWVLWNHKIWFYHHVYSHHSFTGSDKDTDIGLYEFSNNNYLYNIAIFGLGIPGQHYLQTILYLKSGFTKNYSYVNCSYSNDNESMIIPSHVYLYDLIGLPIVFLKIYFFYKGGIFVSLFYCIAINTLYYVNIIGDHDFYETKIENHYDGDDWAKRQICNSGNFLNESLAWTYLFSGINYQIEHHLFPNVCGHLYPKIAPIVKAYCLEKGWNYVHKKTLYDIYLSFMKRIKHNKHNKNN</sequence>
<dbReference type="GO" id="GO:0016020">
    <property type="term" value="C:membrane"/>
    <property type="evidence" value="ECO:0007669"/>
    <property type="project" value="TreeGrafter"/>
</dbReference>
<dbReference type="PANTHER" id="PTHR19353:SF19">
    <property type="entry name" value="DELTA(5) FATTY ACID DESATURASE C-RELATED"/>
    <property type="match status" value="1"/>
</dbReference>
<keyword evidence="4" id="KW-1133">Transmembrane helix</keyword>
<dbReference type="Gene3D" id="3.10.120.10">
    <property type="entry name" value="Cytochrome b5-like heme/steroid binding domain"/>
    <property type="match status" value="1"/>
</dbReference>
<dbReference type="GO" id="GO:0016717">
    <property type="term" value="F:oxidoreductase activity, acting on paired donors, with oxidation of a pair of donors resulting in the reduction of molecular oxygen to two molecules of water"/>
    <property type="evidence" value="ECO:0007669"/>
    <property type="project" value="UniProtKB-ARBA"/>
</dbReference>
<keyword evidence="3" id="KW-0408">Iron</keyword>
<feature type="transmembrane region" description="Helical" evidence="4">
    <location>
        <begin position="280"/>
        <end position="299"/>
    </location>
</feature>
<dbReference type="InterPro" id="IPR036400">
    <property type="entry name" value="Cyt_B5-like_heme/steroid_sf"/>
</dbReference>
<dbReference type="GO" id="GO:0042759">
    <property type="term" value="P:long-chain fatty acid biosynthetic process"/>
    <property type="evidence" value="ECO:0007669"/>
    <property type="project" value="UniProtKB-ARBA"/>
</dbReference>
<evidence type="ECO:0000256" key="3">
    <source>
        <dbReference type="ARBA" id="ARBA00023004"/>
    </source>
</evidence>
<dbReference type="SUPFAM" id="SSF55856">
    <property type="entry name" value="Cytochrome b5-like heme/steroid binding domain"/>
    <property type="match status" value="1"/>
</dbReference>
<protein>
    <recommendedName>
        <fullName evidence="5">Cytochrome b5 heme-binding domain-containing protein</fullName>
    </recommendedName>
</protein>
<proteinExistence type="predicted"/>
<dbReference type="AlphaFoldDB" id="A0A6C0HD57"/>
<organism evidence="6">
    <name type="scientific">viral metagenome</name>
    <dbReference type="NCBI Taxonomy" id="1070528"/>
    <lineage>
        <taxon>unclassified sequences</taxon>
        <taxon>metagenomes</taxon>
        <taxon>organismal metagenomes</taxon>
    </lineage>
</organism>
<evidence type="ECO:0000256" key="1">
    <source>
        <dbReference type="ARBA" id="ARBA00022617"/>
    </source>
</evidence>
<dbReference type="InterPro" id="IPR001199">
    <property type="entry name" value="Cyt_B5-like_heme/steroid-bd"/>
</dbReference>
<evidence type="ECO:0000256" key="2">
    <source>
        <dbReference type="ARBA" id="ARBA00022723"/>
    </source>
</evidence>
<keyword evidence="4" id="KW-0472">Membrane</keyword>
<feature type="transmembrane region" description="Helical" evidence="4">
    <location>
        <begin position="97"/>
        <end position="115"/>
    </location>
</feature>
<dbReference type="InterPro" id="IPR012171">
    <property type="entry name" value="Fatty_acid_desaturase"/>
</dbReference>
<keyword evidence="4" id="KW-0812">Transmembrane</keyword>
<dbReference type="Pfam" id="PF00487">
    <property type="entry name" value="FA_desaturase"/>
    <property type="match status" value="1"/>
</dbReference>
<dbReference type="InterPro" id="IPR018506">
    <property type="entry name" value="Cyt_B5_heme-BS"/>
</dbReference>
<dbReference type="PROSITE" id="PS50255">
    <property type="entry name" value="CYTOCHROME_B5_2"/>
    <property type="match status" value="1"/>
</dbReference>
<evidence type="ECO:0000313" key="6">
    <source>
        <dbReference type="EMBL" id="QHT78384.1"/>
    </source>
</evidence>
<dbReference type="Pfam" id="PF00173">
    <property type="entry name" value="Cyt-b5"/>
    <property type="match status" value="1"/>
</dbReference>
<name>A0A6C0HD57_9ZZZZ</name>
<dbReference type="PANTHER" id="PTHR19353">
    <property type="entry name" value="FATTY ACID DESATURASE 2"/>
    <property type="match status" value="1"/>
</dbReference>
<dbReference type="GO" id="GO:0046872">
    <property type="term" value="F:metal ion binding"/>
    <property type="evidence" value="ECO:0007669"/>
    <property type="project" value="UniProtKB-KW"/>
</dbReference>
<feature type="domain" description="Cytochrome b5 heme-binding" evidence="5">
    <location>
        <begin position="1"/>
        <end position="63"/>
    </location>
</feature>